<comment type="caution">
    <text evidence="3">The sequence shown here is derived from an EMBL/GenBank/DDBJ whole genome shotgun (WGS) entry which is preliminary data.</text>
</comment>
<feature type="signal peptide" evidence="2">
    <location>
        <begin position="1"/>
        <end position="17"/>
    </location>
</feature>
<evidence type="ECO:0008006" key="5">
    <source>
        <dbReference type="Google" id="ProtNLM"/>
    </source>
</evidence>
<organism evidence="3 4">
    <name type="scientific">Symbiodinium natans</name>
    <dbReference type="NCBI Taxonomy" id="878477"/>
    <lineage>
        <taxon>Eukaryota</taxon>
        <taxon>Sar</taxon>
        <taxon>Alveolata</taxon>
        <taxon>Dinophyceae</taxon>
        <taxon>Suessiales</taxon>
        <taxon>Symbiodiniaceae</taxon>
        <taxon>Symbiodinium</taxon>
    </lineage>
</organism>
<dbReference type="AlphaFoldDB" id="A0A812NYW9"/>
<keyword evidence="1" id="KW-0472">Membrane</keyword>
<dbReference type="OrthoDB" id="426611at2759"/>
<protein>
    <recommendedName>
        <fullName evidence="5">Methyltransferase FkbM domain-containing protein</fullName>
    </recommendedName>
</protein>
<dbReference type="EMBL" id="CAJNDS010002111">
    <property type="protein sequence ID" value="CAE7332976.1"/>
    <property type="molecule type" value="Genomic_DNA"/>
</dbReference>
<proteinExistence type="predicted"/>
<reference evidence="3" key="1">
    <citation type="submission" date="2021-02" db="EMBL/GenBank/DDBJ databases">
        <authorList>
            <person name="Dougan E. K."/>
            <person name="Rhodes N."/>
            <person name="Thang M."/>
            <person name="Chan C."/>
        </authorList>
    </citation>
    <scope>NUCLEOTIDE SEQUENCE</scope>
</reference>
<feature type="transmembrane region" description="Helical" evidence="1">
    <location>
        <begin position="135"/>
        <end position="156"/>
    </location>
</feature>
<accession>A0A812NYW9</accession>
<keyword evidence="4" id="KW-1185">Reference proteome</keyword>
<evidence type="ECO:0000256" key="2">
    <source>
        <dbReference type="SAM" id="SignalP"/>
    </source>
</evidence>
<sequence length="158" mass="16623">MALRLVRFLALIGITVAFRAEDRAQTVLAANSTANQSHQILPIAEPIDPSAGLNVLTHYIQSGECPKGIPNGKFDVGMFKVDMEGYDYGMGCNSQGLCTCPHSPFFVCATSGRLGGPEGLTKSIVGAFGYCRVAAWVWAAGAGVSVILVGGVVMIMKK</sequence>
<keyword evidence="1" id="KW-0812">Transmembrane</keyword>
<evidence type="ECO:0000256" key="1">
    <source>
        <dbReference type="SAM" id="Phobius"/>
    </source>
</evidence>
<feature type="chain" id="PRO_5032431893" description="Methyltransferase FkbM domain-containing protein" evidence="2">
    <location>
        <begin position="18"/>
        <end position="158"/>
    </location>
</feature>
<evidence type="ECO:0000313" key="4">
    <source>
        <dbReference type="Proteomes" id="UP000604046"/>
    </source>
</evidence>
<dbReference type="Proteomes" id="UP000604046">
    <property type="component" value="Unassembled WGS sequence"/>
</dbReference>
<evidence type="ECO:0000313" key="3">
    <source>
        <dbReference type="EMBL" id="CAE7332976.1"/>
    </source>
</evidence>
<keyword evidence="2" id="KW-0732">Signal</keyword>
<name>A0A812NYW9_9DINO</name>
<keyword evidence="1" id="KW-1133">Transmembrane helix</keyword>
<gene>
    <name evidence="3" type="ORF">SNAT2548_LOCUS17417</name>
</gene>